<dbReference type="EMBL" id="UFQT01001787">
    <property type="protein sequence ID" value="SSX31811.1"/>
    <property type="molecule type" value="Genomic_DNA"/>
</dbReference>
<sequence length="1100" mass="125730">MGNSGSLHNLAHDEHYPPSWVQSMPRDAYHHRQASAHFPHHQVKVLPELAGGPKLRPTNNGHILQQGGTISIKNQGLQRSRSVSAPHHYEQTQQMTSFQPQFLKARSQTQINFIPRESPTRELNKRFGSESDIREKLAKEKQETPPKLPPKQNKKRRAPDVPVNKNQKLPSQPPAPTNSSIKSSNNGSASRNDGVNRKLRLFKTKAETKKAQIESNTSNKLPQEASDSRPKSYTSSFARNTNSRDSDSHNSHFIRSTSGKIQGVASNSNTSNKNTSGPDWRKSVPKIPSIPIFRREKSFDISLMSEMNKRREENEHKNRGAISPPTQRRSITGRMEDRKLPKIPTPPKMTAEKRQQEPKAPVVKSYVRKQIQPIPSHKDDFQQELLQATKRRSLAVSEKDTKVIQTEINQTSNTLKAKEKSPLKSENITKKETTPVKPVKKSPSPDKIVINVKDTPPKRSLTKSPDREATKTFYFGMSGDDKIDNQTEEDVDREQMELIDRFAESILIKQRCAMSSESALSSDNEEIELRKHDPQLLQDINLQLRPTLPRKQFEIPRFSPAAAWRLLAAEEDIKRDDTLEWLNNVEKANNSQIIEIRHDETHHGEERIERIYREPVVGVQTDNKSGDSGISGDAGLVPDRTDSPRNRARKKGIGISRTWTPQQDLGEESSTDDDPEESIKHQLTTYHHTDGHVFSLTLPRDTQTPTFSDKSEKHKQNNNHTTYEDVENYTMPAIASDNWFLSRSISTPVPLEAPQQIAISYRNNVNSIEIMEDHERRIKPVDNQETFSYLTSGKHKMYLPNKNGYNLSMVPSTSYEEEIKITKLSDKSPSREREFSPIKSDYSDEKRQELPIKVTKSKGKFTFQSTVRQVQRRKIAEKLSKEAEEMEAQRLSELEVMRKVEEEFQKKRAREKANIRHQLQLFTQEESNNGFSSFQNEWDPDQRRSEPEGASPIPENSPTGIRNTGTYKKNTKQELTRLNSNETFIDTKTPYISRIVEQKSGNCKNSSISNSKTVVDVQSYHQRSYNGERHHQSSNNNTTIIPTGNQFIRGHTYRISDTSELSEKNHHISSSSINMNGRHFESLMTSTHHITSSAYDKIFQ</sequence>
<organism evidence="3">
    <name type="scientific">Culicoides sonorensis</name>
    <name type="common">Biting midge</name>
    <dbReference type="NCBI Taxonomy" id="179676"/>
    <lineage>
        <taxon>Eukaryota</taxon>
        <taxon>Metazoa</taxon>
        <taxon>Ecdysozoa</taxon>
        <taxon>Arthropoda</taxon>
        <taxon>Hexapoda</taxon>
        <taxon>Insecta</taxon>
        <taxon>Pterygota</taxon>
        <taxon>Neoptera</taxon>
        <taxon>Endopterygota</taxon>
        <taxon>Diptera</taxon>
        <taxon>Nematocera</taxon>
        <taxon>Chironomoidea</taxon>
        <taxon>Ceratopogonidae</taxon>
        <taxon>Ceratopogoninae</taxon>
        <taxon>Culicoides</taxon>
        <taxon>Monoculicoides</taxon>
    </lineage>
</organism>
<feature type="compositionally biased region" description="Polar residues" evidence="2">
    <location>
        <begin position="231"/>
        <end position="241"/>
    </location>
</feature>
<feature type="region of interest" description="Disordered" evidence="2">
    <location>
        <begin position="691"/>
        <end position="722"/>
    </location>
</feature>
<feature type="region of interest" description="Disordered" evidence="2">
    <location>
        <begin position="618"/>
        <end position="677"/>
    </location>
</feature>
<name>A0A336L497_CULSO</name>
<reference evidence="3" key="1">
    <citation type="submission" date="2018-04" db="EMBL/GenBank/DDBJ databases">
        <authorList>
            <person name="Go L.Y."/>
            <person name="Mitchell J.A."/>
        </authorList>
    </citation>
    <scope>NUCLEOTIDE SEQUENCE</scope>
    <source>
        <tissue evidence="3">Whole organism</tissue>
    </source>
</reference>
<feature type="region of interest" description="Disordered" evidence="2">
    <location>
        <begin position="310"/>
        <end position="364"/>
    </location>
</feature>
<feature type="region of interest" description="Disordered" evidence="2">
    <location>
        <begin position="136"/>
        <end position="285"/>
    </location>
</feature>
<feature type="compositionally biased region" description="Polar residues" evidence="2">
    <location>
        <begin position="954"/>
        <end position="968"/>
    </location>
</feature>
<keyword evidence="1" id="KW-0175">Coiled coil</keyword>
<feature type="region of interest" description="Disordered" evidence="2">
    <location>
        <begin position="1025"/>
        <end position="1044"/>
    </location>
</feature>
<dbReference type="AlphaFoldDB" id="A0A336L497"/>
<reference evidence="4" key="2">
    <citation type="submission" date="2018-07" db="EMBL/GenBank/DDBJ databases">
        <authorList>
            <person name="Quirk P.G."/>
            <person name="Krulwich T.A."/>
        </authorList>
    </citation>
    <scope>NUCLEOTIDE SEQUENCE</scope>
</reference>
<evidence type="ECO:0000256" key="2">
    <source>
        <dbReference type="SAM" id="MobiDB-lite"/>
    </source>
</evidence>
<dbReference type="EMBL" id="UFQS01001787">
    <property type="protein sequence ID" value="SSX12360.1"/>
    <property type="molecule type" value="Genomic_DNA"/>
</dbReference>
<gene>
    <name evidence="3" type="primary">CSON004113</name>
</gene>
<proteinExistence type="predicted"/>
<evidence type="ECO:0000313" key="3">
    <source>
        <dbReference type="EMBL" id="SSX12360.1"/>
    </source>
</evidence>
<feature type="compositionally biased region" description="Low complexity" evidence="2">
    <location>
        <begin position="435"/>
        <end position="447"/>
    </location>
</feature>
<dbReference type="VEuPathDB" id="VectorBase:CSON004113"/>
<protein>
    <submittedName>
        <fullName evidence="3">CSON004113 protein</fullName>
    </submittedName>
</protein>
<feature type="compositionally biased region" description="Polar residues" evidence="2">
    <location>
        <begin position="921"/>
        <end position="936"/>
    </location>
</feature>
<feature type="region of interest" description="Disordered" evidence="2">
    <location>
        <begin position="921"/>
        <end position="973"/>
    </location>
</feature>
<feature type="compositionally biased region" description="Acidic residues" evidence="2">
    <location>
        <begin position="665"/>
        <end position="676"/>
    </location>
</feature>
<feature type="compositionally biased region" description="Basic and acidic residues" evidence="2">
    <location>
        <begin position="416"/>
        <end position="434"/>
    </location>
</feature>
<feature type="region of interest" description="Disordered" evidence="2">
    <location>
        <begin position="414"/>
        <end position="465"/>
    </location>
</feature>
<evidence type="ECO:0000313" key="4">
    <source>
        <dbReference type="EMBL" id="SSX31811.1"/>
    </source>
</evidence>
<evidence type="ECO:0000256" key="1">
    <source>
        <dbReference type="SAM" id="Coils"/>
    </source>
</evidence>
<feature type="coiled-coil region" evidence="1">
    <location>
        <begin position="876"/>
        <end position="903"/>
    </location>
</feature>
<feature type="compositionally biased region" description="Low complexity" evidence="2">
    <location>
        <begin position="266"/>
        <end position="276"/>
    </location>
</feature>
<feature type="region of interest" description="Disordered" evidence="2">
    <location>
        <begin position="73"/>
        <end position="96"/>
    </location>
</feature>
<feature type="compositionally biased region" description="Polar residues" evidence="2">
    <location>
        <begin position="251"/>
        <end position="260"/>
    </location>
</feature>
<accession>A0A336L497</accession>
<feature type="compositionally biased region" description="Low complexity" evidence="2">
    <location>
        <begin position="178"/>
        <end position="190"/>
    </location>
</feature>
<feature type="compositionally biased region" description="Polar residues" evidence="2">
    <location>
        <begin position="1033"/>
        <end position="1044"/>
    </location>
</feature>
<feature type="compositionally biased region" description="Polar residues" evidence="2">
    <location>
        <begin position="73"/>
        <end position="83"/>
    </location>
</feature>
<dbReference type="OMA" id="KENDCYH"/>